<dbReference type="GO" id="GO:0032259">
    <property type="term" value="P:methylation"/>
    <property type="evidence" value="ECO:0007669"/>
    <property type="project" value="UniProtKB-KW"/>
</dbReference>
<dbReference type="InterPro" id="IPR029063">
    <property type="entry name" value="SAM-dependent_MTases_sf"/>
</dbReference>
<dbReference type="GO" id="GO:0009307">
    <property type="term" value="P:DNA restriction-modification system"/>
    <property type="evidence" value="ECO:0007669"/>
    <property type="project" value="UniProtKB-KW"/>
</dbReference>
<dbReference type="PROSITE" id="PS00094">
    <property type="entry name" value="C5_MTASE_1"/>
    <property type="match status" value="1"/>
</dbReference>
<dbReference type="InterPro" id="IPR050750">
    <property type="entry name" value="C5-MTase"/>
</dbReference>
<dbReference type="Pfam" id="PF00145">
    <property type="entry name" value="DNA_methylase"/>
    <property type="match status" value="1"/>
</dbReference>
<evidence type="ECO:0000256" key="7">
    <source>
        <dbReference type="RuleBase" id="RU000416"/>
    </source>
</evidence>
<dbReference type="Gene3D" id="3.40.50.150">
    <property type="entry name" value="Vaccinia Virus protein VP39"/>
    <property type="match status" value="1"/>
</dbReference>
<evidence type="ECO:0000256" key="6">
    <source>
        <dbReference type="PROSITE-ProRule" id="PRU01016"/>
    </source>
</evidence>
<name>A0A617TM98_SALNE</name>
<accession>A0A617TM98</accession>
<evidence type="ECO:0000256" key="3">
    <source>
        <dbReference type="ARBA" id="ARBA00022691"/>
    </source>
</evidence>
<evidence type="ECO:0000313" key="9">
    <source>
        <dbReference type="EMBL" id="HAE3651069.1"/>
    </source>
</evidence>
<evidence type="ECO:0000256" key="4">
    <source>
        <dbReference type="ARBA" id="ARBA00022747"/>
    </source>
</evidence>
<reference evidence="9" key="2">
    <citation type="submission" date="2018-07" db="EMBL/GenBank/DDBJ databases">
        <authorList>
            <consortium name="NCBI Pathogen Detection Project"/>
        </authorList>
    </citation>
    <scope>NUCLEOTIDE SEQUENCE</scope>
    <source>
        <strain evidence="9">12-8244</strain>
    </source>
</reference>
<dbReference type="SUPFAM" id="SSF53335">
    <property type="entry name" value="S-adenosyl-L-methionine-dependent methyltransferases"/>
    <property type="match status" value="1"/>
</dbReference>
<evidence type="ECO:0000256" key="8">
    <source>
        <dbReference type="RuleBase" id="RU000417"/>
    </source>
</evidence>
<dbReference type="PRINTS" id="PR00105">
    <property type="entry name" value="C5METTRFRASE"/>
</dbReference>
<dbReference type="AlphaFoldDB" id="A0A617TM98"/>
<gene>
    <name evidence="9" type="primary">dcm</name>
    <name evidence="9" type="ORF">G3987_002173</name>
</gene>
<sequence>MNVAGLFAGIGGLELGFSSSEYNTKLLCEIDPVAQEVLKKQFNGIEIISDVRDIDRLENIDILCAGFPCQDLSSSGLKKGIGGNQSSLVDEIFRILEKSNIDYVVIENVKFMLHLNKGEAMKKITSEFERLGYNWAYRILDSQYFGVPQRRHRLFFVASRKNDPRNILLSDNIPIKKEKDIIDLRSEHVGFYWTEGMYSTGISKDSIPPLKTGSTIGIPSPPAILSPTGSVFTPNINDAERLQGFDVDWTLPSESVAKSSARWRLIGNSVTVPISKWIADKIQYPTEYDSTSDQLLGDKWTHAAWSISGKRYSSSSSYNAIDKRTKLSDFLAFEPKPLSLKAVNGFIQRAYKGNLKFPDGFLASLEKYATSLES</sequence>
<keyword evidence="2 6" id="KW-0808">Transferase</keyword>
<dbReference type="GO" id="GO:0003886">
    <property type="term" value="F:DNA (cytosine-5-)-methyltransferase activity"/>
    <property type="evidence" value="ECO:0007669"/>
    <property type="project" value="UniProtKB-EC"/>
</dbReference>
<dbReference type="EMBL" id="DAARRP010000005">
    <property type="protein sequence ID" value="HAE3651069.1"/>
    <property type="molecule type" value="Genomic_DNA"/>
</dbReference>
<dbReference type="PROSITE" id="PS51679">
    <property type="entry name" value="SAM_MT_C5"/>
    <property type="match status" value="1"/>
</dbReference>
<reference evidence="9" key="1">
    <citation type="journal article" date="2018" name="Genome Biol.">
        <title>SKESA: strategic k-mer extension for scrupulous assemblies.</title>
        <authorList>
            <person name="Souvorov A."/>
            <person name="Agarwala R."/>
            <person name="Lipman D.J."/>
        </authorList>
    </citation>
    <scope>NUCLEOTIDE SEQUENCE</scope>
    <source>
        <strain evidence="9">12-8244</strain>
    </source>
</reference>
<evidence type="ECO:0000256" key="2">
    <source>
        <dbReference type="ARBA" id="ARBA00022679"/>
    </source>
</evidence>
<dbReference type="NCBIfam" id="TIGR00675">
    <property type="entry name" value="dcm"/>
    <property type="match status" value="1"/>
</dbReference>
<protein>
    <recommendedName>
        <fullName evidence="8">Cytosine-specific methyltransferase</fullName>
        <ecNumber evidence="8">2.1.1.37</ecNumber>
    </recommendedName>
</protein>
<dbReference type="RefSeq" id="WP_116696689.1">
    <property type="nucleotide sequence ID" value="NZ_QDMF01000143.1"/>
</dbReference>
<keyword evidence="1 6" id="KW-0489">Methyltransferase</keyword>
<proteinExistence type="inferred from homology"/>
<keyword evidence="3 6" id="KW-0949">S-adenosyl-L-methionine</keyword>
<dbReference type="EC" id="2.1.1.37" evidence="8"/>
<comment type="similarity">
    <text evidence="6 7">Belongs to the class I-like SAM-binding methyltransferase superfamily. C5-methyltransferase family.</text>
</comment>
<dbReference type="InterPro" id="IPR018117">
    <property type="entry name" value="C5_DNA_meth_AS"/>
</dbReference>
<comment type="catalytic activity">
    <reaction evidence="5 8">
        <text>a 2'-deoxycytidine in DNA + S-adenosyl-L-methionine = a 5-methyl-2'-deoxycytidine in DNA + S-adenosyl-L-homocysteine + H(+)</text>
        <dbReference type="Rhea" id="RHEA:13681"/>
        <dbReference type="Rhea" id="RHEA-COMP:11369"/>
        <dbReference type="Rhea" id="RHEA-COMP:11370"/>
        <dbReference type="ChEBI" id="CHEBI:15378"/>
        <dbReference type="ChEBI" id="CHEBI:57856"/>
        <dbReference type="ChEBI" id="CHEBI:59789"/>
        <dbReference type="ChEBI" id="CHEBI:85452"/>
        <dbReference type="ChEBI" id="CHEBI:85454"/>
        <dbReference type="EC" id="2.1.1.37"/>
    </reaction>
</comment>
<keyword evidence="4" id="KW-0680">Restriction system</keyword>
<organism evidence="9">
    <name type="scientific">Salmonella newport</name>
    <dbReference type="NCBI Taxonomy" id="108619"/>
    <lineage>
        <taxon>Bacteria</taxon>
        <taxon>Pseudomonadati</taxon>
        <taxon>Pseudomonadota</taxon>
        <taxon>Gammaproteobacteria</taxon>
        <taxon>Enterobacterales</taxon>
        <taxon>Enterobacteriaceae</taxon>
        <taxon>Salmonella</taxon>
    </lineage>
</organism>
<evidence type="ECO:0000256" key="5">
    <source>
        <dbReference type="ARBA" id="ARBA00047422"/>
    </source>
</evidence>
<dbReference type="PANTHER" id="PTHR46098:SF1">
    <property type="entry name" value="TRNA (CYTOSINE(38)-C(5))-METHYLTRANSFERASE"/>
    <property type="match status" value="1"/>
</dbReference>
<dbReference type="InterPro" id="IPR001525">
    <property type="entry name" value="C5_MeTfrase"/>
</dbReference>
<evidence type="ECO:0000256" key="1">
    <source>
        <dbReference type="ARBA" id="ARBA00022603"/>
    </source>
</evidence>
<feature type="active site" evidence="6">
    <location>
        <position position="69"/>
    </location>
</feature>
<dbReference type="PANTHER" id="PTHR46098">
    <property type="entry name" value="TRNA (CYTOSINE(38)-C(5))-METHYLTRANSFERASE"/>
    <property type="match status" value="1"/>
</dbReference>
<comment type="caution">
    <text evidence="9">The sequence shown here is derived from an EMBL/GenBank/DDBJ whole genome shotgun (WGS) entry which is preliminary data.</text>
</comment>